<evidence type="ECO:0000256" key="1">
    <source>
        <dbReference type="ARBA" id="ARBA00023015"/>
    </source>
</evidence>
<reference evidence="5 6" key="1">
    <citation type="submission" date="2016-10" db="EMBL/GenBank/DDBJ databases">
        <authorList>
            <person name="de Groot N.N."/>
        </authorList>
    </citation>
    <scope>NUCLEOTIDE SEQUENCE [LARGE SCALE GENOMIC DNA]</scope>
    <source>
        <strain evidence="5 6">DSM 28129</strain>
    </source>
</reference>
<keyword evidence="1" id="KW-0805">Transcription regulation</keyword>
<feature type="domain" description="HTH araC/xylS-type" evidence="4">
    <location>
        <begin position="175"/>
        <end position="276"/>
    </location>
</feature>
<evidence type="ECO:0000256" key="2">
    <source>
        <dbReference type="ARBA" id="ARBA00023125"/>
    </source>
</evidence>
<dbReference type="PANTHER" id="PTHR46796">
    <property type="entry name" value="HTH-TYPE TRANSCRIPTIONAL ACTIVATOR RHAS-RELATED"/>
    <property type="match status" value="1"/>
</dbReference>
<dbReference type="Pfam" id="PF12833">
    <property type="entry name" value="HTH_18"/>
    <property type="match status" value="1"/>
</dbReference>
<keyword evidence="2 5" id="KW-0238">DNA-binding</keyword>
<dbReference type="PROSITE" id="PS01124">
    <property type="entry name" value="HTH_ARAC_FAMILY_2"/>
    <property type="match status" value="1"/>
</dbReference>
<evidence type="ECO:0000259" key="4">
    <source>
        <dbReference type="PROSITE" id="PS01124"/>
    </source>
</evidence>
<accession>A0A1G7MPA2</accession>
<evidence type="ECO:0000256" key="3">
    <source>
        <dbReference type="ARBA" id="ARBA00023163"/>
    </source>
</evidence>
<dbReference type="Pfam" id="PF20240">
    <property type="entry name" value="DUF6597"/>
    <property type="match status" value="1"/>
</dbReference>
<dbReference type="SMART" id="SM00342">
    <property type="entry name" value="HTH_ARAC"/>
    <property type="match status" value="1"/>
</dbReference>
<dbReference type="InterPro" id="IPR046532">
    <property type="entry name" value="DUF6597"/>
</dbReference>
<protein>
    <submittedName>
        <fullName evidence="5">AraC-type DNA-binding protein</fullName>
    </submittedName>
</protein>
<dbReference type="InterPro" id="IPR050204">
    <property type="entry name" value="AraC_XylS_family_regulators"/>
</dbReference>
<dbReference type="SUPFAM" id="SSF46689">
    <property type="entry name" value="Homeodomain-like"/>
    <property type="match status" value="1"/>
</dbReference>
<name>A0A1G7MPA2_9BACL</name>
<keyword evidence="6" id="KW-1185">Reference proteome</keyword>
<sequence>MERSSELSWAGKGILQYDVNHQKFELTRYQPSIELAPFIKHYWIVRWDLRDQEPYQQTILSHPNVNMVLEDGQARIFGISRITSTHLLKNKGAVLGVKFTSGGFYPFWNQSLDQLINISIAADKLFGEEILALAASIQQANQVYSKNTETENIRWVIQLENLIKRRLPKRDASGEKVNAIVDRIKNNPHITRVNRLANEIATNPRTLQRLFHRYIGIGPKWVIQRYRLHEAAEQMDQGELLDWANLAQNLGYFDQAHFIKDFKAIVGKSPVGYINTVNSLDH</sequence>
<proteinExistence type="predicted"/>
<evidence type="ECO:0000313" key="5">
    <source>
        <dbReference type="EMBL" id="SDF63514.1"/>
    </source>
</evidence>
<organism evidence="5 6">
    <name type="scientific">Fontibacillus panacisegetis</name>
    <dbReference type="NCBI Taxonomy" id="670482"/>
    <lineage>
        <taxon>Bacteria</taxon>
        <taxon>Bacillati</taxon>
        <taxon>Bacillota</taxon>
        <taxon>Bacilli</taxon>
        <taxon>Bacillales</taxon>
        <taxon>Paenibacillaceae</taxon>
        <taxon>Fontibacillus</taxon>
    </lineage>
</organism>
<dbReference type="Gene3D" id="1.10.10.60">
    <property type="entry name" value="Homeodomain-like"/>
    <property type="match status" value="1"/>
</dbReference>
<dbReference type="OrthoDB" id="323290at2"/>
<gene>
    <name evidence="5" type="ORF">SAMN04488542_11439</name>
</gene>
<dbReference type="Proteomes" id="UP000198972">
    <property type="component" value="Unassembled WGS sequence"/>
</dbReference>
<dbReference type="STRING" id="670482.SAMN04488542_11439"/>
<keyword evidence="3" id="KW-0804">Transcription</keyword>
<dbReference type="InterPro" id="IPR009057">
    <property type="entry name" value="Homeodomain-like_sf"/>
</dbReference>
<dbReference type="RefSeq" id="WP_091230909.1">
    <property type="nucleotide sequence ID" value="NZ_FNBG01000014.1"/>
</dbReference>
<dbReference type="InterPro" id="IPR018060">
    <property type="entry name" value="HTH_AraC"/>
</dbReference>
<evidence type="ECO:0000313" key="6">
    <source>
        <dbReference type="Proteomes" id="UP000198972"/>
    </source>
</evidence>
<dbReference type="EMBL" id="FNBG01000014">
    <property type="protein sequence ID" value="SDF63514.1"/>
    <property type="molecule type" value="Genomic_DNA"/>
</dbReference>
<dbReference type="GO" id="GO:0003700">
    <property type="term" value="F:DNA-binding transcription factor activity"/>
    <property type="evidence" value="ECO:0007669"/>
    <property type="project" value="InterPro"/>
</dbReference>
<dbReference type="AlphaFoldDB" id="A0A1G7MPA2"/>
<dbReference type="GO" id="GO:0043565">
    <property type="term" value="F:sequence-specific DNA binding"/>
    <property type="evidence" value="ECO:0007669"/>
    <property type="project" value="InterPro"/>
</dbReference>